<evidence type="ECO:0000313" key="2">
    <source>
        <dbReference type="Proteomes" id="UP001281614"/>
    </source>
</evidence>
<accession>A0AAE0D6M5</accession>
<dbReference type="EMBL" id="VYYT01000129">
    <property type="protein sequence ID" value="KAK2765749.1"/>
    <property type="molecule type" value="Genomic_DNA"/>
</dbReference>
<proteinExistence type="predicted"/>
<keyword evidence="2" id="KW-1185">Reference proteome</keyword>
<dbReference type="Proteomes" id="UP001281614">
    <property type="component" value="Unassembled WGS sequence"/>
</dbReference>
<gene>
    <name evidence="1" type="ORF">CKAH01_15615</name>
</gene>
<protein>
    <submittedName>
        <fullName evidence="1">Uncharacterized protein</fullName>
    </submittedName>
</protein>
<dbReference type="AlphaFoldDB" id="A0AAE0D6M5"/>
<sequence length="119" mass="12298">MPIPSKASTIITSRTCGTASPWGAGAASKSGAPSFQTLRTTALLMTVYCVPTKTLGTSPVPVTEASGNGRKTRITDIQVLTSSHFRHTLALIPSAIVTKHPSFAIPSSGALIPLLTRAP</sequence>
<organism evidence="1 2">
    <name type="scientific">Colletotrichum kahawae</name>
    <name type="common">Coffee berry disease fungus</name>
    <dbReference type="NCBI Taxonomy" id="34407"/>
    <lineage>
        <taxon>Eukaryota</taxon>
        <taxon>Fungi</taxon>
        <taxon>Dikarya</taxon>
        <taxon>Ascomycota</taxon>
        <taxon>Pezizomycotina</taxon>
        <taxon>Sordariomycetes</taxon>
        <taxon>Hypocreomycetidae</taxon>
        <taxon>Glomerellales</taxon>
        <taxon>Glomerellaceae</taxon>
        <taxon>Colletotrichum</taxon>
        <taxon>Colletotrichum gloeosporioides species complex</taxon>
    </lineage>
</organism>
<comment type="caution">
    <text evidence="1">The sequence shown here is derived from an EMBL/GenBank/DDBJ whole genome shotgun (WGS) entry which is preliminary data.</text>
</comment>
<name>A0AAE0D6M5_COLKA</name>
<reference evidence="1" key="1">
    <citation type="submission" date="2023-02" db="EMBL/GenBank/DDBJ databases">
        <title>Colletotrichum kahawae CIFC_Que2 genome sequencing and assembly.</title>
        <authorList>
            <person name="Baroncelli R."/>
        </authorList>
    </citation>
    <scope>NUCLEOTIDE SEQUENCE</scope>
    <source>
        <strain evidence="1">CIFC_Que2</strain>
    </source>
</reference>
<evidence type="ECO:0000313" key="1">
    <source>
        <dbReference type="EMBL" id="KAK2765749.1"/>
    </source>
</evidence>